<evidence type="ECO:0000313" key="2">
    <source>
        <dbReference type="Proteomes" id="UP000230273"/>
    </source>
</evidence>
<proteinExistence type="predicted"/>
<dbReference type="EMBL" id="PCRP01000058">
    <property type="protein sequence ID" value="PIP23386.1"/>
    <property type="molecule type" value="Genomic_DNA"/>
</dbReference>
<dbReference type="PANTHER" id="PTHR30087">
    <property type="entry name" value="INNER MEMBRANE PROTEIN"/>
    <property type="match status" value="1"/>
</dbReference>
<reference evidence="1 2" key="1">
    <citation type="submission" date="2017-09" db="EMBL/GenBank/DDBJ databases">
        <title>Depth-based differentiation of microbial function through sediment-hosted aquifers and enrichment of novel symbionts in the deep terrestrial subsurface.</title>
        <authorList>
            <person name="Probst A.J."/>
            <person name="Ladd B."/>
            <person name="Jarett J.K."/>
            <person name="Geller-Mcgrath D.E."/>
            <person name="Sieber C.M."/>
            <person name="Emerson J.B."/>
            <person name="Anantharaman K."/>
            <person name="Thomas B.C."/>
            <person name="Malmstrom R."/>
            <person name="Stieglmeier M."/>
            <person name="Klingl A."/>
            <person name="Woyke T."/>
            <person name="Ryan C.M."/>
            <person name="Banfield J.F."/>
        </authorList>
    </citation>
    <scope>NUCLEOTIDE SEQUENCE [LARGE SCALE GENOMIC DNA]</scope>
    <source>
        <strain evidence="1">CG23_combo_of_CG06-09_8_20_14_all_38_19</strain>
    </source>
</reference>
<evidence type="ECO:0000313" key="1">
    <source>
        <dbReference type="EMBL" id="PIP23386.1"/>
    </source>
</evidence>
<dbReference type="AlphaFoldDB" id="A0A2G9YVV3"/>
<dbReference type="Pfam" id="PF04463">
    <property type="entry name" value="2-thiour_desulf"/>
    <property type="match status" value="1"/>
</dbReference>
<comment type="caution">
    <text evidence="1">The sequence shown here is derived from an EMBL/GenBank/DDBJ whole genome shotgun (WGS) entry which is preliminary data.</text>
</comment>
<protein>
    <submittedName>
        <fullName evidence="1">Uncharacterized protein</fullName>
    </submittedName>
</protein>
<name>A0A2G9YVV3_9BACT</name>
<accession>A0A2G9YVV3</accession>
<sequence>MILVSACLLGINCKYNGESNLCEEVLELLKDKGEFIAICPECLGSLSIPRDPSEIVQINGKQNKILVKSIRGENVTQAFLKGARKALKVAKNNNVKLAILRSKSPSCGAGQTYDGTFSGKLVKNDGITAALLKKHGIRVVTEVDIKNYIWLREKEKSGTRPLF</sequence>
<dbReference type="Proteomes" id="UP000230273">
    <property type="component" value="Unassembled WGS sequence"/>
</dbReference>
<dbReference type="InterPro" id="IPR007553">
    <property type="entry name" value="2-thiour_desulf"/>
</dbReference>
<gene>
    <name evidence="1" type="ORF">COX36_03585</name>
</gene>
<organism evidence="1 2">
    <name type="scientific">Candidatus Nealsonbacteria bacterium CG23_combo_of_CG06-09_8_20_14_all_38_19</name>
    <dbReference type="NCBI Taxonomy" id="1974721"/>
    <lineage>
        <taxon>Bacteria</taxon>
        <taxon>Candidatus Nealsoniibacteriota</taxon>
    </lineage>
</organism>
<dbReference type="PANTHER" id="PTHR30087:SF1">
    <property type="entry name" value="HYPOTHETICAL CYTOSOLIC PROTEIN"/>
    <property type="match status" value="1"/>
</dbReference>